<evidence type="ECO:0000313" key="3">
    <source>
        <dbReference type="EMBL" id="MDM1049337.1"/>
    </source>
</evidence>
<protein>
    <submittedName>
        <fullName evidence="3">Helix-turn-helix transcriptional regulator</fullName>
    </submittedName>
</protein>
<feature type="coiled-coil region" evidence="1">
    <location>
        <begin position="81"/>
        <end position="108"/>
    </location>
</feature>
<gene>
    <name evidence="3" type="ORF">HX018_13930</name>
</gene>
<name>A0ABT7NQ11_9SPHI</name>
<proteinExistence type="predicted"/>
<dbReference type="SUPFAM" id="SSF47413">
    <property type="entry name" value="lambda repressor-like DNA-binding domains"/>
    <property type="match status" value="1"/>
</dbReference>
<dbReference type="Pfam" id="PF01381">
    <property type="entry name" value="HTH_3"/>
    <property type="match status" value="1"/>
</dbReference>
<sequence length="113" mass="12720">MSKNDKTAPDFKEVGKLIKDFRLRQGMTNDEFRKGLGVSYPTLSRIENGHHGPSAAVIQKLAAMGMDVTDLSFASRPHSVEQTLSYRLAEVENRLAKMEDTIRQLISLVKEKE</sequence>
<evidence type="ECO:0000313" key="4">
    <source>
        <dbReference type="Proteomes" id="UP001170954"/>
    </source>
</evidence>
<dbReference type="EMBL" id="JACAGK010000044">
    <property type="protein sequence ID" value="MDM1049337.1"/>
    <property type="molecule type" value="Genomic_DNA"/>
</dbReference>
<dbReference type="Gene3D" id="1.10.260.40">
    <property type="entry name" value="lambda repressor-like DNA-binding domains"/>
    <property type="match status" value="1"/>
</dbReference>
<dbReference type="CDD" id="cd00093">
    <property type="entry name" value="HTH_XRE"/>
    <property type="match status" value="1"/>
</dbReference>
<dbReference type="InterPro" id="IPR001387">
    <property type="entry name" value="Cro/C1-type_HTH"/>
</dbReference>
<organism evidence="3 4">
    <name type="scientific">Sphingobacterium hotanense</name>
    <dbReference type="NCBI Taxonomy" id="649196"/>
    <lineage>
        <taxon>Bacteria</taxon>
        <taxon>Pseudomonadati</taxon>
        <taxon>Bacteroidota</taxon>
        <taxon>Sphingobacteriia</taxon>
        <taxon>Sphingobacteriales</taxon>
        <taxon>Sphingobacteriaceae</taxon>
        <taxon>Sphingobacterium</taxon>
    </lineage>
</organism>
<keyword evidence="1" id="KW-0175">Coiled coil</keyword>
<dbReference type="RefSeq" id="WP_286651779.1">
    <property type="nucleotide sequence ID" value="NZ_JACAGK010000044.1"/>
</dbReference>
<dbReference type="SMART" id="SM00530">
    <property type="entry name" value="HTH_XRE"/>
    <property type="match status" value="1"/>
</dbReference>
<keyword evidence="4" id="KW-1185">Reference proteome</keyword>
<reference evidence="3" key="2">
    <citation type="journal article" date="2022" name="Sci. Total Environ.">
        <title>Prevalence, transmission, and molecular epidemiology of tet(X)-positive bacteria among humans, animals, and environmental niches in China: An epidemiological, and genomic-based study.</title>
        <authorList>
            <person name="Dong N."/>
            <person name="Zeng Y."/>
            <person name="Cai C."/>
            <person name="Sun C."/>
            <person name="Lu J."/>
            <person name="Liu C."/>
            <person name="Zhou H."/>
            <person name="Sun Q."/>
            <person name="Shu L."/>
            <person name="Wang H."/>
            <person name="Wang Y."/>
            <person name="Wang S."/>
            <person name="Wu C."/>
            <person name="Chan E.W."/>
            <person name="Chen G."/>
            <person name="Shen Z."/>
            <person name="Chen S."/>
            <person name="Zhang R."/>
        </authorList>
    </citation>
    <scope>NUCLEOTIDE SEQUENCE</scope>
    <source>
        <strain evidence="3">R1692</strain>
    </source>
</reference>
<evidence type="ECO:0000256" key="1">
    <source>
        <dbReference type="SAM" id="Coils"/>
    </source>
</evidence>
<reference evidence="3" key="1">
    <citation type="submission" date="2020-06" db="EMBL/GenBank/DDBJ databases">
        <authorList>
            <person name="Dong N."/>
        </authorList>
    </citation>
    <scope>NUCLEOTIDE SEQUENCE</scope>
    <source>
        <strain evidence="3">R1692</strain>
    </source>
</reference>
<dbReference type="InterPro" id="IPR010982">
    <property type="entry name" value="Lambda_DNA-bd_dom_sf"/>
</dbReference>
<dbReference type="PROSITE" id="PS50943">
    <property type="entry name" value="HTH_CROC1"/>
    <property type="match status" value="1"/>
</dbReference>
<evidence type="ECO:0000259" key="2">
    <source>
        <dbReference type="PROSITE" id="PS50943"/>
    </source>
</evidence>
<dbReference type="Proteomes" id="UP001170954">
    <property type="component" value="Unassembled WGS sequence"/>
</dbReference>
<feature type="domain" description="HTH cro/C1-type" evidence="2">
    <location>
        <begin position="18"/>
        <end position="71"/>
    </location>
</feature>
<comment type="caution">
    <text evidence="3">The sequence shown here is derived from an EMBL/GenBank/DDBJ whole genome shotgun (WGS) entry which is preliminary data.</text>
</comment>
<accession>A0ABT7NQ11</accession>